<sequence length="87" mass="10014">MSVKDLNYVMRGGTHVHLLDVVDKREHGRKCKTHSPALSIKHLERWVFKVAQTAQRPFKTIDAHYTSPPLSQQANLKSVDVNFDFNK</sequence>
<evidence type="ECO:0000313" key="2">
    <source>
        <dbReference type="Proteomes" id="UP001144191"/>
    </source>
</evidence>
<accession>A0A9W5ZZ31</accession>
<dbReference type="Proteomes" id="UP001144191">
    <property type="component" value="Unassembled WGS sequence"/>
</dbReference>
<dbReference type="EMBL" id="BRPB01000015">
    <property type="protein sequence ID" value="GLA47686.1"/>
    <property type="molecule type" value="Genomic_DNA"/>
</dbReference>
<comment type="caution">
    <text evidence="1">The sequence shown here is derived from an EMBL/GenBank/DDBJ whole genome shotgun (WGS) entry which is preliminary data.</text>
</comment>
<proteinExistence type="predicted"/>
<organism evidence="1 2">
    <name type="scientific">Aspergillus niger</name>
    <dbReference type="NCBI Taxonomy" id="5061"/>
    <lineage>
        <taxon>Eukaryota</taxon>
        <taxon>Fungi</taxon>
        <taxon>Dikarya</taxon>
        <taxon>Ascomycota</taxon>
        <taxon>Pezizomycotina</taxon>
        <taxon>Eurotiomycetes</taxon>
        <taxon>Eurotiomycetidae</taxon>
        <taxon>Eurotiales</taxon>
        <taxon>Aspergillaceae</taxon>
        <taxon>Aspergillus</taxon>
        <taxon>Aspergillus subgen. Circumdati</taxon>
    </lineage>
</organism>
<evidence type="ECO:0000313" key="1">
    <source>
        <dbReference type="EMBL" id="GLA47686.1"/>
    </source>
</evidence>
<dbReference type="AlphaFoldDB" id="A0A9W5ZZ31"/>
<protein>
    <submittedName>
        <fullName evidence="1">Uncharacterized protein</fullName>
    </submittedName>
</protein>
<name>A0A9W5ZZ31_ASPNG</name>
<gene>
    <name evidence="1" type="ORF">AnigIFM63604_002495</name>
</gene>
<reference evidence="1" key="1">
    <citation type="submission" date="2022-07" db="EMBL/GenBank/DDBJ databases">
        <title>Taxonomy of Aspergillus series Nigri: significant species reduction supported by multi-species coalescent approaches.</title>
        <authorList>
            <person name="Bian C."/>
            <person name="Kusuya Y."/>
            <person name="Sklenar F."/>
            <person name="D'hooge E."/>
            <person name="Yaguchi T."/>
            <person name="Takahashi H."/>
            <person name="Hubka V."/>
        </authorList>
    </citation>
    <scope>NUCLEOTIDE SEQUENCE</scope>
    <source>
        <strain evidence="1">IFM 63604</strain>
    </source>
</reference>